<feature type="binding site" evidence="7">
    <location>
        <position position="98"/>
    </location>
    <ligand>
        <name>[4Fe-4S] cluster</name>
        <dbReference type="ChEBI" id="CHEBI:49883"/>
        <note>4Fe-4S-S-AdoMet</note>
    </ligand>
</feature>
<dbReference type="PANTHER" id="PTHR43726">
    <property type="entry name" value="3-METHYLORNITHINE SYNTHASE"/>
    <property type="match status" value="1"/>
</dbReference>
<keyword evidence="5 7" id="KW-0411">Iron-sulfur</keyword>
<name>A0A9D2FPC9_9FIRM</name>
<comment type="cofactor">
    <cofactor evidence="6">
        <name>[2Fe-2S] cluster</name>
        <dbReference type="ChEBI" id="CHEBI:190135"/>
    </cofactor>
</comment>
<feature type="binding site" evidence="7">
    <location>
        <position position="102"/>
    </location>
    <ligand>
        <name>[4Fe-4S] cluster</name>
        <dbReference type="ChEBI" id="CHEBI:49883"/>
        <note>4Fe-4S-S-AdoMet</note>
    </ligand>
</feature>
<dbReference type="SFLD" id="SFLDG01060">
    <property type="entry name" value="BATS_domain_containing"/>
    <property type="match status" value="1"/>
</dbReference>
<dbReference type="GO" id="GO:0044272">
    <property type="term" value="P:sulfur compound biosynthetic process"/>
    <property type="evidence" value="ECO:0007669"/>
    <property type="project" value="UniProtKB-ARBA"/>
</dbReference>
<dbReference type="PROSITE" id="PS51918">
    <property type="entry name" value="RADICAL_SAM"/>
    <property type="match status" value="1"/>
</dbReference>
<dbReference type="EMBL" id="DXBG01000078">
    <property type="protein sequence ID" value="HIZ64924.1"/>
    <property type="molecule type" value="Genomic_DNA"/>
</dbReference>
<dbReference type="GO" id="GO:0016740">
    <property type="term" value="F:transferase activity"/>
    <property type="evidence" value="ECO:0007669"/>
    <property type="project" value="TreeGrafter"/>
</dbReference>
<accession>A0A9D2FPC9</accession>
<proteinExistence type="predicted"/>
<evidence type="ECO:0000256" key="4">
    <source>
        <dbReference type="ARBA" id="ARBA00023004"/>
    </source>
</evidence>
<sequence>MDKIGTAKTETEKTETNNTAIDRTVIQTTAEWGEEEFQTCLDRLEKGLSLDRQQWRILLEGRNPQRAAEAARRASAVRDRIYGKRVFIRGLIEFTNYCKMDCYYCGIRRSNTQASRYRLNKEKILACCRAGYELGFRTFVLQGGEDPYFTDERLAEIVREIRRSYPDCAITLSVGERSRESYETFRKAGADRYLLRHETANEVHFARLHPENQRLSSRMACLEELKSLGYQTGAGFMVGSPGQSLDTLIDDLQFLEKLQPEMVGIGPFIPHHQTPFAGEKQGSLELTLYLLSLVRLLLPRVLLPATTALGTIAPEGREQGILAGANVVMPNLSPENVREKYLLYDNKICTGKEAAESLEELRSSLAAIGYEAVVDRGDIAPE</sequence>
<keyword evidence="4 7" id="KW-0408">Iron</keyword>
<organism evidence="10 11">
    <name type="scientific">Candidatus Blautia pullicola</name>
    <dbReference type="NCBI Taxonomy" id="2838498"/>
    <lineage>
        <taxon>Bacteria</taxon>
        <taxon>Bacillati</taxon>
        <taxon>Bacillota</taxon>
        <taxon>Clostridia</taxon>
        <taxon>Lachnospirales</taxon>
        <taxon>Lachnospiraceae</taxon>
        <taxon>Blautia</taxon>
    </lineage>
</organism>
<dbReference type="GO" id="GO:0051539">
    <property type="term" value="F:4 iron, 4 sulfur cluster binding"/>
    <property type="evidence" value="ECO:0007669"/>
    <property type="project" value="UniProtKB-KW"/>
</dbReference>
<dbReference type="NCBIfam" id="TIGR03956">
    <property type="entry name" value="rSAM_HydE"/>
    <property type="match status" value="1"/>
</dbReference>
<evidence type="ECO:0000256" key="1">
    <source>
        <dbReference type="ARBA" id="ARBA00022485"/>
    </source>
</evidence>
<evidence type="ECO:0000256" key="3">
    <source>
        <dbReference type="ARBA" id="ARBA00022723"/>
    </source>
</evidence>
<evidence type="ECO:0000256" key="7">
    <source>
        <dbReference type="PIRSR" id="PIRSR004762-1"/>
    </source>
</evidence>
<dbReference type="InterPro" id="IPR013785">
    <property type="entry name" value="Aldolase_TIM"/>
</dbReference>
<dbReference type="PANTHER" id="PTHR43726:SF1">
    <property type="entry name" value="BIOTIN SYNTHASE"/>
    <property type="match status" value="1"/>
</dbReference>
<dbReference type="AlphaFoldDB" id="A0A9D2FPC9"/>
<dbReference type="Gene3D" id="3.20.20.70">
    <property type="entry name" value="Aldolase class I"/>
    <property type="match status" value="1"/>
</dbReference>
<dbReference type="GO" id="GO:0046872">
    <property type="term" value="F:metal ion binding"/>
    <property type="evidence" value="ECO:0007669"/>
    <property type="project" value="UniProtKB-KW"/>
</dbReference>
<dbReference type="InterPro" id="IPR058240">
    <property type="entry name" value="rSAM_sf"/>
</dbReference>
<dbReference type="SMART" id="SM00729">
    <property type="entry name" value="Elp3"/>
    <property type="match status" value="1"/>
</dbReference>
<feature type="binding site" evidence="8">
    <location>
        <position position="198"/>
    </location>
    <ligand>
        <name>S-adenosyl-L-methionine</name>
        <dbReference type="ChEBI" id="CHEBI:59789"/>
    </ligand>
</feature>
<keyword evidence="1 7" id="KW-0004">4Fe-4S</keyword>
<dbReference type="InterPro" id="IPR024021">
    <property type="entry name" value="FeFe-hyd_HydE_rSAM"/>
</dbReference>
<dbReference type="SFLD" id="SFLDG01082">
    <property type="entry name" value="B12-binding_domain_containing"/>
    <property type="match status" value="1"/>
</dbReference>
<dbReference type="CDD" id="cd01335">
    <property type="entry name" value="Radical_SAM"/>
    <property type="match status" value="1"/>
</dbReference>
<evidence type="ECO:0000256" key="2">
    <source>
        <dbReference type="ARBA" id="ARBA00022691"/>
    </source>
</evidence>
<dbReference type="InterPro" id="IPR010722">
    <property type="entry name" value="BATS_dom"/>
</dbReference>
<evidence type="ECO:0000313" key="11">
    <source>
        <dbReference type="Proteomes" id="UP000824056"/>
    </source>
</evidence>
<comment type="caution">
    <text evidence="10">The sequence shown here is derived from an EMBL/GenBank/DDBJ whole genome shotgun (WGS) entry which is preliminary data.</text>
</comment>
<evidence type="ECO:0000256" key="6">
    <source>
        <dbReference type="ARBA" id="ARBA00034078"/>
    </source>
</evidence>
<evidence type="ECO:0000256" key="8">
    <source>
        <dbReference type="PIRSR" id="PIRSR004762-2"/>
    </source>
</evidence>
<evidence type="ECO:0000259" key="9">
    <source>
        <dbReference type="PROSITE" id="PS51918"/>
    </source>
</evidence>
<reference evidence="10" key="2">
    <citation type="submission" date="2021-04" db="EMBL/GenBank/DDBJ databases">
        <authorList>
            <person name="Gilroy R."/>
        </authorList>
    </citation>
    <scope>NUCLEOTIDE SEQUENCE</scope>
    <source>
        <strain evidence="10">1068</strain>
    </source>
</reference>
<dbReference type="InterPro" id="IPR034422">
    <property type="entry name" value="HydE/PylB-like"/>
</dbReference>
<feature type="binding site" evidence="8">
    <location>
        <position position="173"/>
    </location>
    <ligand>
        <name>(3R)-3-methyl-D-ornithine</name>
        <dbReference type="ChEBI" id="CHEBI:64642"/>
    </ligand>
</feature>
<dbReference type="SFLD" id="SFLDG01280">
    <property type="entry name" value="HydE/PylB-like"/>
    <property type="match status" value="1"/>
</dbReference>
<evidence type="ECO:0000256" key="5">
    <source>
        <dbReference type="ARBA" id="ARBA00023014"/>
    </source>
</evidence>
<dbReference type="GO" id="GO:0042364">
    <property type="term" value="P:water-soluble vitamin biosynthetic process"/>
    <property type="evidence" value="ECO:0007669"/>
    <property type="project" value="UniProtKB-ARBA"/>
</dbReference>
<dbReference type="SFLD" id="SFLDS00029">
    <property type="entry name" value="Radical_SAM"/>
    <property type="match status" value="1"/>
</dbReference>
<feature type="binding site" evidence="8">
    <location>
        <position position="218"/>
    </location>
    <ligand>
        <name>S-adenosyl-L-methionine</name>
        <dbReference type="ChEBI" id="CHEBI:59789"/>
    </ligand>
</feature>
<dbReference type="InterPro" id="IPR007197">
    <property type="entry name" value="rSAM"/>
</dbReference>
<dbReference type="Pfam" id="PF04055">
    <property type="entry name" value="Radical_SAM"/>
    <property type="match status" value="1"/>
</dbReference>
<keyword evidence="2 7" id="KW-0949">S-adenosyl-L-methionine</keyword>
<keyword evidence="3" id="KW-0479">Metal-binding</keyword>
<gene>
    <name evidence="10" type="primary">hydE</name>
    <name evidence="10" type="ORF">H9809_03330</name>
</gene>
<feature type="domain" description="Radical SAM core" evidence="9">
    <location>
        <begin position="80"/>
        <end position="300"/>
    </location>
</feature>
<dbReference type="SUPFAM" id="SSF102114">
    <property type="entry name" value="Radical SAM enzymes"/>
    <property type="match status" value="1"/>
</dbReference>
<dbReference type="SMART" id="SM00876">
    <property type="entry name" value="BATS"/>
    <property type="match status" value="1"/>
</dbReference>
<evidence type="ECO:0000313" key="10">
    <source>
        <dbReference type="EMBL" id="HIZ64924.1"/>
    </source>
</evidence>
<protein>
    <submittedName>
        <fullName evidence="10">[FeFe] hydrogenase H-cluster radical SAM maturase HydE</fullName>
    </submittedName>
</protein>
<feature type="binding site" evidence="7">
    <location>
        <position position="105"/>
    </location>
    <ligand>
        <name>[4Fe-4S] cluster</name>
        <dbReference type="ChEBI" id="CHEBI:49883"/>
        <note>4Fe-4S-S-AdoMet</note>
    </ligand>
</feature>
<dbReference type="Proteomes" id="UP000824056">
    <property type="component" value="Unassembled WGS sequence"/>
</dbReference>
<dbReference type="InterPro" id="IPR006638">
    <property type="entry name" value="Elp3/MiaA/NifB-like_rSAM"/>
</dbReference>
<dbReference type="PIRSF" id="PIRSF004762">
    <property type="entry name" value="CHP00423"/>
    <property type="match status" value="1"/>
</dbReference>
<dbReference type="SFLD" id="SFLDF00348">
    <property type="entry name" value="FeFe_hydrogenase_maturase_(Hyd"/>
    <property type="match status" value="1"/>
</dbReference>
<reference evidence="10" key="1">
    <citation type="journal article" date="2021" name="PeerJ">
        <title>Extensive microbial diversity within the chicken gut microbiome revealed by metagenomics and culture.</title>
        <authorList>
            <person name="Gilroy R."/>
            <person name="Ravi A."/>
            <person name="Getino M."/>
            <person name="Pursley I."/>
            <person name="Horton D.L."/>
            <person name="Alikhan N.F."/>
            <person name="Baker D."/>
            <person name="Gharbi K."/>
            <person name="Hall N."/>
            <person name="Watson M."/>
            <person name="Adriaenssens E.M."/>
            <person name="Foster-Nyarko E."/>
            <person name="Jarju S."/>
            <person name="Secka A."/>
            <person name="Antonio M."/>
            <person name="Oren A."/>
            <person name="Chaudhuri R.R."/>
            <person name="La Ragione R."/>
            <person name="Hildebrand F."/>
            <person name="Pallen M.J."/>
        </authorList>
    </citation>
    <scope>NUCLEOTIDE SEQUENCE</scope>
    <source>
        <strain evidence="10">1068</strain>
    </source>
</reference>
<comment type="cofactor">
    <cofactor evidence="7">
        <name>[4Fe-4S] cluster</name>
        <dbReference type="ChEBI" id="CHEBI:49883"/>
    </cofactor>
    <text evidence="7">Binds 1 [4Fe-4S] cluster. The cluster is coordinated with 3 cysteines and an exchangeable S-adenosyl-L-methionine.</text>
</comment>